<sequence>MMKQTVELPFIVTTSVAKPDAKTQSFIRSHVMKGKNKGKAYHIRRGGSRTSARAGVAVDAESPLQGPTIWEYRPLGFIPKRVGSELAFIPFADEIDSSLAAPVVKFISVSKAPLFPLESCIDFSEAPRASWVETLCTDAAYLNATVFSVQVYYDLLAGRDLEPVSPLTPTYTSYSKTVRFLRERLGDKDEQLKLSDNTVMVVLILACHAHRLGQYGIARNHMVGLRKIVDMRGGITALKTRAKLLIEIFRCDLGMALHTGFNPIFFSDPCVEEFIPYPTRFSFSIPPEFRFNEAQLVNSHDLGITDVELGKVWDTMQAFCSLINYAAKSERKMPQQLFLDTMASGMYRLISMKFPIDSLDEAVRLGLSAFCSHIFLQWSNARLPHRHLPTMYKECLAERLRSGMGPSGLMPWFVMVGAMAVFPKGDTWLEPWLRWATGMSDSGSWGEVRARLRTLLWIDFVHDRYGADIYNSVHRPNTFDRGDNYTAQGYLQVESSLS</sequence>
<proteinExistence type="predicted"/>
<accession>A0ABR4EVK5</accession>
<evidence type="ECO:0008006" key="3">
    <source>
        <dbReference type="Google" id="ProtNLM"/>
    </source>
</evidence>
<keyword evidence="2" id="KW-1185">Reference proteome</keyword>
<comment type="caution">
    <text evidence="1">The sequence shown here is derived from an EMBL/GenBank/DDBJ whole genome shotgun (WGS) entry which is preliminary data.</text>
</comment>
<name>A0ABR4EVK5_9PEZI</name>
<dbReference type="Proteomes" id="UP001600888">
    <property type="component" value="Unassembled WGS sequence"/>
</dbReference>
<protein>
    <recommendedName>
        <fullName evidence="3">C6 zinc finger domain-containing protein</fullName>
    </recommendedName>
</protein>
<reference evidence="1 2" key="1">
    <citation type="submission" date="2024-03" db="EMBL/GenBank/DDBJ databases">
        <title>A high-quality draft genome sequence of Diaporthe vaccinii, a causative agent of upright dieback and viscid rot disease in cranberry plants.</title>
        <authorList>
            <person name="Sarrasin M."/>
            <person name="Lang B.F."/>
            <person name="Burger G."/>
        </authorList>
    </citation>
    <scope>NUCLEOTIDE SEQUENCE [LARGE SCALE GENOMIC DNA]</scope>
    <source>
        <strain evidence="1 2">IS7</strain>
    </source>
</reference>
<organism evidence="1 2">
    <name type="scientific">Diaporthe vaccinii</name>
    <dbReference type="NCBI Taxonomy" id="105482"/>
    <lineage>
        <taxon>Eukaryota</taxon>
        <taxon>Fungi</taxon>
        <taxon>Dikarya</taxon>
        <taxon>Ascomycota</taxon>
        <taxon>Pezizomycotina</taxon>
        <taxon>Sordariomycetes</taxon>
        <taxon>Sordariomycetidae</taxon>
        <taxon>Diaporthales</taxon>
        <taxon>Diaporthaceae</taxon>
        <taxon>Diaporthe</taxon>
        <taxon>Diaporthe eres species complex</taxon>
    </lineage>
</organism>
<gene>
    <name evidence="1" type="ORF">FJTKL_06839</name>
</gene>
<evidence type="ECO:0000313" key="2">
    <source>
        <dbReference type="Proteomes" id="UP001600888"/>
    </source>
</evidence>
<evidence type="ECO:0000313" key="1">
    <source>
        <dbReference type="EMBL" id="KAL2286470.1"/>
    </source>
</evidence>
<dbReference type="EMBL" id="JBAWTH010000024">
    <property type="protein sequence ID" value="KAL2286470.1"/>
    <property type="molecule type" value="Genomic_DNA"/>
</dbReference>
<dbReference type="PANTHER" id="PTHR37540">
    <property type="entry name" value="TRANSCRIPTION FACTOR (ACR-2), PUTATIVE-RELATED-RELATED"/>
    <property type="match status" value="1"/>
</dbReference>
<dbReference type="PANTHER" id="PTHR37540:SF5">
    <property type="entry name" value="TRANSCRIPTION FACTOR DOMAIN-CONTAINING PROTEIN"/>
    <property type="match status" value="1"/>
</dbReference>